<dbReference type="AlphaFoldDB" id="A0A974CYB0"/>
<gene>
    <name evidence="1" type="ORF">XELAEV_18024755mg</name>
</gene>
<proteinExistence type="predicted"/>
<evidence type="ECO:0000313" key="1">
    <source>
        <dbReference type="EMBL" id="OCT82239.1"/>
    </source>
</evidence>
<dbReference type="EMBL" id="CM004473">
    <property type="protein sequence ID" value="OCT82239.1"/>
    <property type="molecule type" value="Genomic_DNA"/>
</dbReference>
<dbReference type="Proteomes" id="UP000694892">
    <property type="component" value="Chromosome 4S"/>
</dbReference>
<evidence type="ECO:0000313" key="2">
    <source>
        <dbReference type="Proteomes" id="UP000694892"/>
    </source>
</evidence>
<organism evidence="1 2">
    <name type="scientific">Xenopus laevis</name>
    <name type="common">African clawed frog</name>
    <dbReference type="NCBI Taxonomy" id="8355"/>
    <lineage>
        <taxon>Eukaryota</taxon>
        <taxon>Metazoa</taxon>
        <taxon>Chordata</taxon>
        <taxon>Craniata</taxon>
        <taxon>Vertebrata</taxon>
        <taxon>Euteleostomi</taxon>
        <taxon>Amphibia</taxon>
        <taxon>Batrachia</taxon>
        <taxon>Anura</taxon>
        <taxon>Pipoidea</taxon>
        <taxon>Pipidae</taxon>
        <taxon>Xenopodinae</taxon>
        <taxon>Xenopus</taxon>
        <taxon>Xenopus</taxon>
    </lineage>
</organism>
<name>A0A974CYB0_XENLA</name>
<protein>
    <submittedName>
        <fullName evidence="1">Uncharacterized protein</fullName>
    </submittedName>
</protein>
<sequence>MIAYKKCKTIGSTLVKTDIGANSVGLKEKGKNGTFPCFNCNCCSNIQQGEFLYHPRKGTTIRISRRFSCIFTYACKTSRTVLEHICEHKSAIKTGKKEQAVAGHFIEAGHNVNQLRLQVIEVVLQKCRGGNRIKTLLYREAFWFRRLKTLTPVGLNKEYDLKPIFR</sequence>
<reference evidence="2" key="1">
    <citation type="journal article" date="2016" name="Nature">
        <title>Genome evolution in the allotetraploid frog Xenopus laevis.</title>
        <authorList>
            <person name="Session A.M."/>
            <person name="Uno Y."/>
            <person name="Kwon T."/>
            <person name="Chapman J.A."/>
            <person name="Toyoda A."/>
            <person name="Takahashi S."/>
            <person name="Fukui A."/>
            <person name="Hikosaka A."/>
            <person name="Suzuki A."/>
            <person name="Kondo M."/>
            <person name="van Heeringen S.J."/>
            <person name="Quigley I."/>
            <person name="Heinz S."/>
            <person name="Ogino H."/>
            <person name="Ochi H."/>
            <person name="Hellsten U."/>
            <person name="Lyons J.B."/>
            <person name="Simakov O."/>
            <person name="Putnam N."/>
            <person name="Stites J."/>
            <person name="Kuroki Y."/>
            <person name="Tanaka T."/>
            <person name="Michiue T."/>
            <person name="Watanabe M."/>
            <person name="Bogdanovic O."/>
            <person name="Lister R."/>
            <person name="Georgiou G."/>
            <person name="Paranjpe S.S."/>
            <person name="van Kruijsbergen I."/>
            <person name="Shu S."/>
            <person name="Carlson J."/>
            <person name="Kinoshita T."/>
            <person name="Ohta Y."/>
            <person name="Mawaribuchi S."/>
            <person name="Jenkins J."/>
            <person name="Grimwood J."/>
            <person name="Schmutz J."/>
            <person name="Mitros T."/>
            <person name="Mozaffari S.V."/>
            <person name="Suzuki Y."/>
            <person name="Haramoto Y."/>
            <person name="Yamamoto T.S."/>
            <person name="Takagi C."/>
            <person name="Heald R."/>
            <person name="Miller K."/>
            <person name="Haudenschild C."/>
            <person name="Kitzman J."/>
            <person name="Nakayama T."/>
            <person name="Izutsu Y."/>
            <person name="Robert J."/>
            <person name="Fortriede J."/>
            <person name="Burns K."/>
            <person name="Lotay V."/>
            <person name="Karimi K."/>
            <person name="Yasuoka Y."/>
            <person name="Dichmann D.S."/>
            <person name="Flajnik M.F."/>
            <person name="Houston D.W."/>
            <person name="Shendure J."/>
            <person name="DuPasquier L."/>
            <person name="Vize P.D."/>
            <person name="Zorn A.M."/>
            <person name="Ito M."/>
            <person name="Marcotte E.M."/>
            <person name="Wallingford J.B."/>
            <person name="Ito Y."/>
            <person name="Asashima M."/>
            <person name="Ueno N."/>
            <person name="Matsuda Y."/>
            <person name="Veenstra G.J."/>
            <person name="Fujiyama A."/>
            <person name="Harland R.M."/>
            <person name="Taira M."/>
            <person name="Rokhsar D.S."/>
        </authorList>
    </citation>
    <scope>NUCLEOTIDE SEQUENCE [LARGE SCALE GENOMIC DNA]</scope>
    <source>
        <strain evidence="2">J</strain>
    </source>
</reference>
<accession>A0A974CYB0</accession>